<keyword evidence="7" id="KW-1185">Reference proteome</keyword>
<comment type="caution">
    <text evidence="6">The sequence shown here is derived from an EMBL/GenBank/DDBJ whole genome shotgun (WGS) entry which is preliminary data.</text>
</comment>
<dbReference type="Pfam" id="PF03466">
    <property type="entry name" value="LysR_substrate"/>
    <property type="match status" value="1"/>
</dbReference>
<dbReference type="PANTHER" id="PTHR30126:SF40">
    <property type="entry name" value="HTH-TYPE TRANSCRIPTIONAL REGULATOR GLTR"/>
    <property type="match status" value="1"/>
</dbReference>
<dbReference type="OrthoDB" id="7776850at2"/>
<dbReference type="PROSITE" id="PS50931">
    <property type="entry name" value="HTH_LYSR"/>
    <property type="match status" value="1"/>
</dbReference>
<keyword evidence="3" id="KW-0238">DNA-binding</keyword>
<proteinExistence type="inferred from homology"/>
<name>A0A2V4N4J9_9RHOB</name>
<feature type="domain" description="HTH lysR-type" evidence="5">
    <location>
        <begin position="8"/>
        <end position="65"/>
    </location>
</feature>
<sequence length="323" mass="34714">MVTSAGRITLWGIEVFVAAAEERSISAAARRLGASASAVSQQLTNLEGAIGSSLMNRTARPATLTPAGEKFLRRAHLILNEAEQARAELAGVDLGPVTRLRLGVVEDLEVDVTPRLLTAMADTMTGCQFLLETGASHALYGQLDARALDVIVTAEMGASAEWTEVHPLLREGFVVAAPKGAIDPAGHILKQLQALPLVHYTTRHHMGRLIQSHLSRQNLTLAHRFELDSYHAILALVGQGAGWTILTPMALMRAQRFAPLLDVLELPFAPLSRTISLTARRGVLGEMPREIASTLRPLLQGAVVDPALELFPFMAGALEVLEA</sequence>
<evidence type="ECO:0000313" key="7">
    <source>
        <dbReference type="Proteomes" id="UP000248012"/>
    </source>
</evidence>
<dbReference type="Pfam" id="PF00126">
    <property type="entry name" value="HTH_1"/>
    <property type="match status" value="1"/>
</dbReference>
<dbReference type="Gene3D" id="3.40.190.10">
    <property type="entry name" value="Periplasmic binding protein-like II"/>
    <property type="match status" value="2"/>
</dbReference>
<dbReference type="InterPro" id="IPR036388">
    <property type="entry name" value="WH-like_DNA-bd_sf"/>
</dbReference>
<dbReference type="AlphaFoldDB" id="A0A2V4N4J9"/>
<organism evidence="6 7">
    <name type="scientific">Litorivita pollutaquae</name>
    <dbReference type="NCBI Taxonomy" id="2200892"/>
    <lineage>
        <taxon>Bacteria</taxon>
        <taxon>Pseudomonadati</taxon>
        <taxon>Pseudomonadota</taxon>
        <taxon>Alphaproteobacteria</taxon>
        <taxon>Rhodobacterales</taxon>
        <taxon>Paracoccaceae</taxon>
        <taxon>Litorivita</taxon>
    </lineage>
</organism>
<keyword evidence="2" id="KW-0805">Transcription regulation</keyword>
<dbReference type="Gene3D" id="1.10.10.10">
    <property type="entry name" value="Winged helix-like DNA-binding domain superfamily/Winged helix DNA-binding domain"/>
    <property type="match status" value="1"/>
</dbReference>
<evidence type="ECO:0000256" key="4">
    <source>
        <dbReference type="ARBA" id="ARBA00023163"/>
    </source>
</evidence>
<comment type="similarity">
    <text evidence="1">Belongs to the LysR transcriptional regulatory family.</text>
</comment>
<dbReference type="SUPFAM" id="SSF53850">
    <property type="entry name" value="Periplasmic binding protein-like II"/>
    <property type="match status" value="1"/>
</dbReference>
<dbReference type="RefSeq" id="WP_110794421.1">
    <property type="nucleotide sequence ID" value="NZ_KZ826481.1"/>
</dbReference>
<dbReference type="InterPro" id="IPR000847">
    <property type="entry name" value="LysR_HTH_N"/>
</dbReference>
<dbReference type="Proteomes" id="UP000248012">
    <property type="component" value="Unassembled WGS sequence"/>
</dbReference>
<dbReference type="PANTHER" id="PTHR30126">
    <property type="entry name" value="HTH-TYPE TRANSCRIPTIONAL REGULATOR"/>
    <property type="match status" value="1"/>
</dbReference>
<dbReference type="GO" id="GO:0000976">
    <property type="term" value="F:transcription cis-regulatory region binding"/>
    <property type="evidence" value="ECO:0007669"/>
    <property type="project" value="TreeGrafter"/>
</dbReference>
<evidence type="ECO:0000313" key="6">
    <source>
        <dbReference type="EMBL" id="PYC48842.1"/>
    </source>
</evidence>
<keyword evidence="4" id="KW-0804">Transcription</keyword>
<dbReference type="GO" id="GO:0003700">
    <property type="term" value="F:DNA-binding transcription factor activity"/>
    <property type="evidence" value="ECO:0007669"/>
    <property type="project" value="InterPro"/>
</dbReference>
<dbReference type="SUPFAM" id="SSF46785">
    <property type="entry name" value="Winged helix' DNA-binding domain"/>
    <property type="match status" value="1"/>
</dbReference>
<dbReference type="EMBL" id="QFVT01000002">
    <property type="protein sequence ID" value="PYC48842.1"/>
    <property type="molecule type" value="Genomic_DNA"/>
</dbReference>
<evidence type="ECO:0000256" key="2">
    <source>
        <dbReference type="ARBA" id="ARBA00023015"/>
    </source>
</evidence>
<gene>
    <name evidence="6" type="ORF">DI396_01745</name>
</gene>
<evidence type="ECO:0000259" key="5">
    <source>
        <dbReference type="PROSITE" id="PS50931"/>
    </source>
</evidence>
<evidence type="ECO:0000256" key="1">
    <source>
        <dbReference type="ARBA" id="ARBA00009437"/>
    </source>
</evidence>
<dbReference type="FunFam" id="1.10.10.10:FF:000001">
    <property type="entry name" value="LysR family transcriptional regulator"/>
    <property type="match status" value="1"/>
</dbReference>
<reference evidence="6 7" key="1">
    <citation type="submission" date="2018-05" db="EMBL/GenBank/DDBJ databases">
        <title>Oceanovita maritima gen. nov., sp. nov., a marine bacterium in the family Rhodobacteraceae isolated from surface seawater of Lundu port Xiamen, China.</title>
        <authorList>
            <person name="Hetharua B.H."/>
            <person name="Min D."/>
            <person name="Liao H."/>
            <person name="Tian Y."/>
        </authorList>
    </citation>
    <scope>NUCLEOTIDE SEQUENCE [LARGE SCALE GENOMIC DNA]</scope>
    <source>
        <strain evidence="6 7">FSX-11</strain>
    </source>
</reference>
<dbReference type="InterPro" id="IPR005119">
    <property type="entry name" value="LysR_subst-bd"/>
</dbReference>
<accession>A0A2V4N4J9</accession>
<protein>
    <submittedName>
        <fullName evidence="6">LysR family transcriptional regulator</fullName>
    </submittedName>
</protein>
<dbReference type="InterPro" id="IPR036390">
    <property type="entry name" value="WH_DNA-bd_sf"/>
</dbReference>
<evidence type="ECO:0000256" key="3">
    <source>
        <dbReference type="ARBA" id="ARBA00023125"/>
    </source>
</evidence>